<gene>
    <name evidence="1" type="ORF">SG0102_02080</name>
</gene>
<proteinExistence type="predicted"/>
<name>A0A3G9JR43_9FIRM</name>
<dbReference type="EMBL" id="AP019309">
    <property type="protein sequence ID" value="BBH25274.1"/>
    <property type="molecule type" value="Genomic_DNA"/>
</dbReference>
<dbReference type="AlphaFoldDB" id="A0A3G9JR43"/>
<evidence type="ECO:0000313" key="2">
    <source>
        <dbReference type="Proteomes" id="UP000268059"/>
    </source>
</evidence>
<accession>A0A3G9JR43</accession>
<organism evidence="1 2">
    <name type="scientific">Intestinibaculum porci</name>
    <dbReference type="NCBI Taxonomy" id="2487118"/>
    <lineage>
        <taxon>Bacteria</taxon>
        <taxon>Bacillati</taxon>
        <taxon>Bacillota</taxon>
        <taxon>Erysipelotrichia</taxon>
        <taxon>Erysipelotrichales</taxon>
        <taxon>Erysipelotrichaceae</taxon>
        <taxon>Intestinibaculum</taxon>
    </lineage>
</organism>
<dbReference type="KEGG" id="ebm:SG0102_02080"/>
<dbReference type="InParanoid" id="A0A3G9JR43"/>
<dbReference type="Proteomes" id="UP000268059">
    <property type="component" value="Chromosome"/>
</dbReference>
<protein>
    <submittedName>
        <fullName evidence="1">Uncharacterized protein</fullName>
    </submittedName>
</protein>
<reference evidence="1 2" key="1">
    <citation type="submission" date="2018-11" db="EMBL/GenBank/DDBJ databases">
        <title>Novel Erysipelotrichaceae bacterium isolated from small intestine of a swine.</title>
        <authorList>
            <person name="Kim J.S."/>
            <person name="Choe H."/>
            <person name="Lee Y.R."/>
            <person name="Kim K.M."/>
            <person name="Park D.S."/>
        </authorList>
    </citation>
    <scope>NUCLEOTIDE SEQUENCE [LARGE SCALE GENOMIC DNA]</scope>
    <source>
        <strain evidence="1 2">SG0102</strain>
    </source>
</reference>
<keyword evidence="2" id="KW-1185">Reference proteome</keyword>
<sequence length="198" mass="22772">MADIIKPELEQGKSPYAIITEHPELNISEKCLYNYIEMGAFEQFGINCLDLRNQVKRRKMPKARANQYRKRKDSSYLIGRTFKDFLDYNPLVAAQYNINHSVKIHDDDGKNTDQVMDHPVGYILMDTVYNDVSNGPFIQTFKIMPGGVFLAVYHDEKTAEEMVKGIDYIENLLGPDVFIDNIGSILTDYHAKIFNPKI</sequence>
<evidence type="ECO:0000313" key="1">
    <source>
        <dbReference type="EMBL" id="BBH25274.1"/>
    </source>
</evidence>
<dbReference type="RefSeq" id="WP_179951180.1">
    <property type="nucleotide sequence ID" value="NZ_AP019309.1"/>
</dbReference>